<gene>
    <name evidence="4" type="ORF">GSONMT00006324001</name>
</gene>
<dbReference type="GO" id="GO:0016020">
    <property type="term" value="C:membrane"/>
    <property type="evidence" value="ECO:0007669"/>
    <property type="project" value="TreeGrafter"/>
</dbReference>
<keyword evidence="3" id="KW-1133">Transmembrane helix</keyword>
<dbReference type="GO" id="GO:0005576">
    <property type="term" value="C:extracellular region"/>
    <property type="evidence" value="ECO:0007669"/>
    <property type="project" value="InterPro"/>
</dbReference>
<sequence length="304" mass="33659">MSSSHDERWTKARKEIKESVEVFRHLLDEHLTDLQAKVKELRQIADSYETWYHATTRGSLVGGIIGETGGITTLVGLALAPFTFGSSMVVAAVGMGIGVTGGITGAASTITSMVSQKNDRDNIQCIQKHFLEKVKRIEESLSKINLKVEELKAMANDPAKPGAELYKIASSLYCLEHVVSFAKLANIAKLGASSSKSLRAAAALTGVLSSLLLVLDIIFIVKDVKELDAMKNGNQIKSDTVRFIQTIRDMAKQYNQALNMFKQAKEELDRANVKQTIHLKLLLNKYKWIIKSNSICHMRRVQQL</sequence>
<dbReference type="Proteomes" id="UP000193380">
    <property type="component" value="Unassembled WGS sequence"/>
</dbReference>
<dbReference type="EMBL" id="FR905257">
    <property type="protein sequence ID" value="CDQ77724.1"/>
    <property type="molecule type" value="Genomic_DNA"/>
</dbReference>
<accession>A0A060XKD6</accession>
<dbReference type="PANTHER" id="PTHR14096">
    <property type="entry name" value="APOLIPOPROTEIN L"/>
    <property type="match status" value="1"/>
</dbReference>
<name>A0A060XKD6_ONCMY</name>
<dbReference type="Pfam" id="PF05461">
    <property type="entry name" value="ApoL"/>
    <property type="match status" value="1"/>
</dbReference>
<evidence type="ECO:0000256" key="2">
    <source>
        <dbReference type="SAM" id="Coils"/>
    </source>
</evidence>
<dbReference type="AlphaFoldDB" id="A0A060XKD6"/>
<dbReference type="InterPro" id="IPR008405">
    <property type="entry name" value="ApoL"/>
</dbReference>
<dbReference type="GO" id="GO:0008289">
    <property type="term" value="F:lipid binding"/>
    <property type="evidence" value="ECO:0007669"/>
    <property type="project" value="InterPro"/>
</dbReference>
<proteinExistence type="inferred from homology"/>
<reference evidence="4" key="1">
    <citation type="journal article" date="2014" name="Nat. Commun.">
        <title>The rainbow trout genome provides novel insights into evolution after whole-genome duplication in vertebrates.</title>
        <authorList>
            <person name="Berthelot C."/>
            <person name="Brunet F."/>
            <person name="Chalopin D."/>
            <person name="Juanchich A."/>
            <person name="Bernard M."/>
            <person name="Noel B."/>
            <person name="Bento P."/>
            <person name="Da Silva C."/>
            <person name="Labadie K."/>
            <person name="Alberti A."/>
            <person name="Aury J.M."/>
            <person name="Louis A."/>
            <person name="Dehais P."/>
            <person name="Bardou P."/>
            <person name="Montfort J."/>
            <person name="Klopp C."/>
            <person name="Cabau C."/>
            <person name="Gaspin C."/>
            <person name="Thorgaard G.H."/>
            <person name="Boussaha M."/>
            <person name="Quillet E."/>
            <person name="Guyomard R."/>
            <person name="Galiana D."/>
            <person name="Bobe J."/>
            <person name="Volff J.N."/>
            <person name="Genet C."/>
            <person name="Wincker P."/>
            <person name="Jaillon O."/>
            <person name="Roest Crollius H."/>
            <person name="Guiguen Y."/>
        </authorList>
    </citation>
    <scope>NUCLEOTIDE SEQUENCE [LARGE SCALE GENOMIC DNA]</scope>
</reference>
<keyword evidence="3" id="KW-0472">Membrane</keyword>
<evidence type="ECO:0000313" key="5">
    <source>
        <dbReference type="Proteomes" id="UP000193380"/>
    </source>
</evidence>
<evidence type="ECO:0000256" key="3">
    <source>
        <dbReference type="SAM" id="Phobius"/>
    </source>
</evidence>
<evidence type="ECO:0000313" key="4">
    <source>
        <dbReference type="EMBL" id="CDQ77724.1"/>
    </source>
</evidence>
<dbReference type="GO" id="GO:0042157">
    <property type="term" value="P:lipoprotein metabolic process"/>
    <property type="evidence" value="ECO:0007669"/>
    <property type="project" value="InterPro"/>
</dbReference>
<feature type="coiled-coil region" evidence="2">
    <location>
        <begin position="247"/>
        <end position="274"/>
    </location>
</feature>
<protein>
    <submittedName>
        <fullName evidence="4">Uncharacterized protein</fullName>
    </submittedName>
</protein>
<organism evidence="4 5">
    <name type="scientific">Oncorhynchus mykiss</name>
    <name type="common">Rainbow trout</name>
    <name type="synonym">Salmo gairdneri</name>
    <dbReference type="NCBI Taxonomy" id="8022"/>
    <lineage>
        <taxon>Eukaryota</taxon>
        <taxon>Metazoa</taxon>
        <taxon>Chordata</taxon>
        <taxon>Craniata</taxon>
        <taxon>Vertebrata</taxon>
        <taxon>Euteleostomi</taxon>
        <taxon>Actinopterygii</taxon>
        <taxon>Neopterygii</taxon>
        <taxon>Teleostei</taxon>
        <taxon>Protacanthopterygii</taxon>
        <taxon>Salmoniformes</taxon>
        <taxon>Salmonidae</taxon>
        <taxon>Salmoninae</taxon>
        <taxon>Oncorhynchus</taxon>
    </lineage>
</organism>
<comment type="similarity">
    <text evidence="1">Belongs to the apolipoprotein L family.</text>
</comment>
<reference evidence="4" key="2">
    <citation type="submission" date="2014-03" db="EMBL/GenBank/DDBJ databases">
        <authorList>
            <person name="Genoscope - CEA"/>
        </authorList>
    </citation>
    <scope>NUCLEOTIDE SEQUENCE</scope>
</reference>
<dbReference type="STRING" id="8022.A0A060XKD6"/>
<dbReference type="PANTHER" id="PTHR14096:SF28">
    <property type="entry name" value="APOLIPOPROTEIN L, 1-RELATED"/>
    <property type="match status" value="1"/>
</dbReference>
<keyword evidence="2" id="KW-0175">Coiled coil</keyword>
<keyword evidence="3" id="KW-0812">Transmembrane</keyword>
<feature type="transmembrane region" description="Helical" evidence="3">
    <location>
        <begin position="200"/>
        <end position="221"/>
    </location>
</feature>
<dbReference type="GO" id="GO:0006869">
    <property type="term" value="P:lipid transport"/>
    <property type="evidence" value="ECO:0007669"/>
    <property type="project" value="InterPro"/>
</dbReference>
<dbReference type="PaxDb" id="8022-A0A060XKD6"/>
<evidence type="ECO:0000256" key="1">
    <source>
        <dbReference type="ARBA" id="ARBA00010090"/>
    </source>
</evidence>